<gene>
    <name evidence="4" type="ORF">E4U42_007231</name>
</gene>
<dbReference type="AlphaFoldDB" id="A0A8K0JDL8"/>
<keyword evidence="5" id="KW-1185">Reference proteome</keyword>
<dbReference type="EMBL" id="SRPY01000081">
    <property type="protein sequence ID" value="KAG5929081.1"/>
    <property type="molecule type" value="Genomic_DNA"/>
</dbReference>
<dbReference type="OrthoDB" id="408373at2759"/>
<accession>A0A8K0JDL8</accession>
<name>A0A8K0JDL8_9HYPO</name>
<organism evidence="4 5">
    <name type="scientific">Claviceps africana</name>
    <dbReference type="NCBI Taxonomy" id="83212"/>
    <lineage>
        <taxon>Eukaryota</taxon>
        <taxon>Fungi</taxon>
        <taxon>Dikarya</taxon>
        <taxon>Ascomycota</taxon>
        <taxon>Pezizomycotina</taxon>
        <taxon>Sordariomycetes</taxon>
        <taxon>Hypocreomycetidae</taxon>
        <taxon>Hypocreales</taxon>
        <taxon>Clavicipitaceae</taxon>
        <taxon>Claviceps</taxon>
    </lineage>
</organism>
<dbReference type="GO" id="GO:0016020">
    <property type="term" value="C:membrane"/>
    <property type="evidence" value="ECO:0007669"/>
    <property type="project" value="TreeGrafter"/>
</dbReference>
<dbReference type="InterPro" id="IPR000073">
    <property type="entry name" value="AB_hydrolase_1"/>
</dbReference>
<comment type="caution">
    <text evidence="4">The sequence shown here is derived from an EMBL/GenBank/DDBJ whole genome shotgun (WGS) entry which is preliminary data.</text>
</comment>
<evidence type="ECO:0000313" key="5">
    <source>
        <dbReference type="Proteomes" id="UP000811619"/>
    </source>
</evidence>
<dbReference type="InterPro" id="IPR002410">
    <property type="entry name" value="Peptidase_S33"/>
</dbReference>
<evidence type="ECO:0000256" key="1">
    <source>
        <dbReference type="ARBA" id="ARBA00010088"/>
    </source>
</evidence>
<evidence type="ECO:0000256" key="2">
    <source>
        <dbReference type="ARBA" id="ARBA00022801"/>
    </source>
</evidence>
<dbReference type="PRINTS" id="PR00111">
    <property type="entry name" value="ABHYDROLASE"/>
</dbReference>
<reference evidence="4" key="1">
    <citation type="journal article" date="2020" name="bioRxiv">
        <title>Whole genome comparisons of ergot fungi reveals the divergence and evolution of species within the genus Claviceps are the result of varying mechanisms driving genome evolution and host range expansion.</title>
        <authorList>
            <person name="Wyka S.A."/>
            <person name="Mondo S.J."/>
            <person name="Liu M."/>
            <person name="Dettman J."/>
            <person name="Nalam V."/>
            <person name="Broders K.D."/>
        </authorList>
    </citation>
    <scope>NUCLEOTIDE SEQUENCE</scope>
    <source>
        <strain evidence="4">CCC 489</strain>
    </source>
</reference>
<keyword evidence="2" id="KW-0378">Hydrolase</keyword>
<feature type="domain" description="AB hydrolase-1" evidence="3">
    <location>
        <begin position="32"/>
        <end position="276"/>
    </location>
</feature>
<evidence type="ECO:0000313" key="4">
    <source>
        <dbReference type="EMBL" id="KAG5929081.1"/>
    </source>
</evidence>
<dbReference type="PANTHER" id="PTHR43798:SF31">
    <property type="entry name" value="AB HYDROLASE SUPERFAMILY PROTEIN YCLE"/>
    <property type="match status" value="1"/>
</dbReference>
<protein>
    <recommendedName>
        <fullName evidence="3">AB hydrolase-1 domain-containing protein</fullName>
    </recommendedName>
</protein>
<dbReference type="GO" id="GO:0006508">
    <property type="term" value="P:proteolysis"/>
    <property type="evidence" value="ECO:0007669"/>
    <property type="project" value="InterPro"/>
</dbReference>
<comment type="similarity">
    <text evidence="1">Belongs to the peptidase S33 family.</text>
</comment>
<dbReference type="Gene3D" id="3.40.50.1820">
    <property type="entry name" value="alpha/beta hydrolase"/>
    <property type="match status" value="1"/>
</dbReference>
<dbReference type="Pfam" id="PF00561">
    <property type="entry name" value="Abhydrolase_1"/>
    <property type="match status" value="1"/>
</dbReference>
<dbReference type="GO" id="GO:0008233">
    <property type="term" value="F:peptidase activity"/>
    <property type="evidence" value="ECO:0007669"/>
    <property type="project" value="InterPro"/>
</dbReference>
<dbReference type="InterPro" id="IPR050266">
    <property type="entry name" value="AB_hydrolase_sf"/>
</dbReference>
<dbReference type="PRINTS" id="PR00793">
    <property type="entry name" value="PROAMNOPTASE"/>
</dbReference>
<dbReference type="PANTHER" id="PTHR43798">
    <property type="entry name" value="MONOACYLGLYCEROL LIPASE"/>
    <property type="match status" value="1"/>
</dbReference>
<sequence length="292" mass="32793">MTAIPEGSLVQLRDGARLYLKELGDGDRSKQLIIALHGAPGISDHREAEASFGFLTSRFRVIVFDARGSGRSDLKGPYTHDRWAADIDELRIRAGSEPIILAAGSYGGFIALEYAIKYPNYVSALVLRDTWACGSKGAMYSLKSSLTCPRIKVDAERQYRTWSGTLKDNNDLRAAFLELLPMYKPETASFASTPETMELDRLHLHYETHNFAMSYNQPRFDLRPRLGEISTPTLILVGRHDLIAPVHFSEEIHGLMQNSQLTVFEKSGHSPPLDEPVAFQKRVVAFLDYYKL</sequence>
<dbReference type="SUPFAM" id="SSF53474">
    <property type="entry name" value="alpha/beta-Hydrolases"/>
    <property type="match status" value="1"/>
</dbReference>
<dbReference type="Proteomes" id="UP000811619">
    <property type="component" value="Unassembled WGS sequence"/>
</dbReference>
<evidence type="ECO:0000259" key="3">
    <source>
        <dbReference type="Pfam" id="PF00561"/>
    </source>
</evidence>
<dbReference type="InterPro" id="IPR029058">
    <property type="entry name" value="AB_hydrolase_fold"/>
</dbReference>
<proteinExistence type="inferred from homology"/>